<name>A0A7R9VU40_9STRA</name>
<dbReference type="AlphaFoldDB" id="A0A7R9VU40"/>
<evidence type="ECO:0000313" key="2">
    <source>
        <dbReference type="EMBL" id="CAD8305301.1"/>
    </source>
</evidence>
<dbReference type="EMBL" id="HBED01014848">
    <property type="protein sequence ID" value="CAD8305301.1"/>
    <property type="molecule type" value="Transcribed_RNA"/>
</dbReference>
<sequence>MTDSEAQDAASSPTKSESSRRRSSTGRRRSSLLQRARLSFVRSKGERGADVPTLRGTRGADFEGNARVQRGTSDPVFCGCFGGGDGEPKKVRFVLIKGEACFVFSDEDAPAPKYAIKLAFMKAELHGSTVELQTSLGDVEYRFAFDQVVMAERFTDVVTEQASIGEADIAKKRLGHGHLLNKRASTRYAASIADKKEKDQPEAPITAAEVMEQVPMPGI</sequence>
<feature type="compositionally biased region" description="Basic residues" evidence="1">
    <location>
        <begin position="21"/>
        <end position="30"/>
    </location>
</feature>
<gene>
    <name evidence="2" type="ORF">TDUB1175_LOCUS7345</name>
</gene>
<accession>A0A7R9VU40</accession>
<reference evidence="2" key="1">
    <citation type="submission" date="2021-01" db="EMBL/GenBank/DDBJ databases">
        <authorList>
            <person name="Corre E."/>
            <person name="Pelletier E."/>
            <person name="Niang G."/>
            <person name="Scheremetjew M."/>
            <person name="Finn R."/>
            <person name="Kale V."/>
            <person name="Holt S."/>
            <person name="Cochrane G."/>
            <person name="Meng A."/>
            <person name="Brown T."/>
            <person name="Cohen L."/>
        </authorList>
    </citation>
    <scope>NUCLEOTIDE SEQUENCE</scope>
    <source>
        <strain evidence="2">CCMP147</strain>
    </source>
</reference>
<evidence type="ECO:0000256" key="1">
    <source>
        <dbReference type="SAM" id="MobiDB-lite"/>
    </source>
</evidence>
<protein>
    <submittedName>
        <fullName evidence="2">Uncharacterized protein</fullName>
    </submittedName>
</protein>
<organism evidence="2">
    <name type="scientific">Pseudictyota dubia</name>
    <dbReference type="NCBI Taxonomy" id="2749911"/>
    <lineage>
        <taxon>Eukaryota</taxon>
        <taxon>Sar</taxon>
        <taxon>Stramenopiles</taxon>
        <taxon>Ochrophyta</taxon>
        <taxon>Bacillariophyta</taxon>
        <taxon>Mediophyceae</taxon>
        <taxon>Biddulphiophycidae</taxon>
        <taxon>Eupodiscales</taxon>
        <taxon>Odontellaceae</taxon>
        <taxon>Pseudictyota</taxon>
    </lineage>
</organism>
<proteinExistence type="predicted"/>
<feature type="region of interest" description="Disordered" evidence="1">
    <location>
        <begin position="1"/>
        <end position="33"/>
    </location>
</feature>